<protein>
    <recommendedName>
        <fullName evidence="6">Methylenetetrahydrofolate reductase</fullName>
    </recommendedName>
</protein>
<comment type="caution">
    <text evidence="8">The sequence shown here is derived from an EMBL/GenBank/DDBJ whole genome shotgun (WGS) entry which is preliminary data.</text>
</comment>
<dbReference type="InterPro" id="IPR003171">
    <property type="entry name" value="Mehydrof_redctse-like"/>
</dbReference>
<gene>
    <name evidence="8" type="ORF">J3R75_003385</name>
</gene>
<dbReference type="GO" id="GO:0004489">
    <property type="term" value="F:methylenetetrahydrofolate reductase [NAD(P)H] activity"/>
    <property type="evidence" value="ECO:0007669"/>
    <property type="project" value="InterPro"/>
</dbReference>
<organism evidence="8 9">
    <name type="scientific">Oligosphaera ethanolica</name>
    <dbReference type="NCBI Taxonomy" id="760260"/>
    <lineage>
        <taxon>Bacteria</taxon>
        <taxon>Pseudomonadati</taxon>
        <taxon>Lentisphaerota</taxon>
        <taxon>Oligosphaeria</taxon>
        <taxon>Oligosphaerales</taxon>
        <taxon>Oligosphaeraceae</taxon>
        <taxon>Oligosphaera</taxon>
    </lineage>
</organism>
<dbReference type="Pfam" id="PF02219">
    <property type="entry name" value="MTHFR"/>
    <property type="match status" value="1"/>
</dbReference>
<dbReference type="InterPro" id="IPR022026">
    <property type="entry name" value="DUF5981"/>
</dbReference>
<dbReference type="Gene3D" id="3.20.20.220">
    <property type="match status" value="1"/>
</dbReference>
<keyword evidence="4 6" id="KW-0274">FAD</keyword>
<dbReference type="Pfam" id="PF12225">
    <property type="entry name" value="DUF5981"/>
    <property type="match status" value="1"/>
</dbReference>
<dbReference type="SUPFAM" id="SSF51730">
    <property type="entry name" value="FAD-linked oxidoreductase"/>
    <property type="match status" value="1"/>
</dbReference>
<evidence type="ECO:0000313" key="8">
    <source>
        <dbReference type="EMBL" id="MDQ0291278.1"/>
    </source>
</evidence>
<proteinExistence type="inferred from homology"/>
<comment type="pathway">
    <text evidence="2 6">One-carbon metabolism; tetrahydrofolate interconversion.</text>
</comment>
<keyword evidence="9" id="KW-1185">Reference proteome</keyword>
<evidence type="ECO:0000256" key="3">
    <source>
        <dbReference type="ARBA" id="ARBA00022630"/>
    </source>
</evidence>
<dbReference type="EMBL" id="JAUSVL010000001">
    <property type="protein sequence ID" value="MDQ0291278.1"/>
    <property type="molecule type" value="Genomic_DNA"/>
</dbReference>
<dbReference type="InterPro" id="IPR029041">
    <property type="entry name" value="FAD-linked_oxidoreductase-like"/>
</dbReference>
<dbReference type="Proteomes" id="UP001238163">
    <property type="component" value="Unassembled WGS sequence"/>
</dbReference>
<keyword evidence="3 6" id="KW-0285">Flavoprotein</keyword>
<accession>A0AAE3VJD6</accession>
<keyword evidence="5 6" id="KW-0560">Oxidoreductase</keyword>
<evidence type="ECO:0000313" key="9">
    <source>
        <dbReference type="Proteomes" id="UP001238163"/>
    </source>
</evidence>
<evidence type="ECO:0000256" key="6">
    <source>
        <dbReference type="RuleBase" id="RU003862"/>
    </source>
</evidence>
<name>A0AAE3VJD6_9BACT</name>
<comment type="cofactor">
    <cofactor evidence="1 6">
        <name>FAD</name>
        <dbReference type="ChEBI" id="CHEBI:57692"/>
    </cofactor>
</comment>
<evidence type="ECO:0000256" key="4">
    <source>
        <dbReference type="ARBA" id="ARBA00022827"/>
    </source>
</evidence>
<evidence type="ECO:0000256" key="2">
    <source>
        <dbReference type="ARBA" id="ARBA00004777"/>
    </source>
</evidence>
<comment type="similarity">
    <text evidence="6">Belongs to the methylenetetrahydrofolate reductase family.</text>
</comment>
<feature type="domain" description="Methylene-tetrahydrofolate reductase C-terminal-like" evidence="7">
    <location>
        <begin position="404"/>
        <end position="455"/>
    </location>
</feature>
<evidence type="ECO:0000256" key="5">
    <source>
        <dbReference type="ARBA" id="ARBA00023002"/>
    </source>
</evidence>
<evidence type="ECO:0000256" key="1">
    <source>
        <dbReference type="ARBA" id="ARBA00001974"/>
    </source>
</evidence>
<dbReference type="AlphaFoldDB" id="A0AAE3VJD6"/>
<dbReference type="GO" id="GO:0006555">
    <property type="term" value="P:methionine metabolic process"/>
    <property type="evidence" value="ECO:0007669"/>
    <property type="project" value="InterPro"/>
</dbReference>
<sequence length="457" mass="51146">MAQQNRQLDMSFDGDQRLAEAFKLGHFITLLEVTTPAASQPIDSAAAVLQPLLKQASALDEINGITLTDRIPDEQRHDPAEFAQILLSSFDKSAVLTISGMGSSLDRAKTICAAAHGRGLRNVLAVTGDLPTQAADTTPAPPTPRPFLDSAEALRALYDFNRQLCLGAVVNPYKYTAQDQCLQYAKMLRKLRSGATFLVAQAGWDMKKSQELQWFMQMREMHEPIIARVIMFSREEALRLGEWRQPGITLPVPLAAQIMREATLQPSDYIAAQIHRCALQIIGYRVLGYSGVQIAGCRDPKTLAQLAAHCRELTATCDNYPSWLKQWQDLHGAISFAPAPTEHNAGPPHYLFRQLLNPQRRDYVPEDRFLGQFLEKPDFADQWRFFMAKWGRRDNGCFGLPYETACPKQLRYGPCGGSQCDGFCEAGHQPCFFQRVLRLLASHNAIQRLEEGLPEND</sequence>
<reference evidence="8" key="1">
    <citation type="submission" date="2023-07" db="EMBL/GenBank/DDBJ databases">
        <title>Genomic Encyclopedia of Type Strains, Phase IV (KMG-IV): sequencing the most valuable type-strain genomes for metagenomic binning, comparative biology and taxonomic classification.</title>
        <authorList>
            <person name="Goeker M."/>
        </authorList>
    </citation>
    <scope>NUCLEOTIDE SEQUENCE</scope>
    <source>
        <strain evidence="8">DSM 24202</strain>
    </source>
</reference>
<evidence type="ECO:0000259" key="7">
    <source>
        <dbReference type="Pfam" id="PF12225"/>
    </source>
</evidence>
<dbReference type="RefSeq" id="WP_307263837.1">
    <property type="nucleotide sequence ID" value="NZ_JAUSVL010000001.1"/>
</dbReference>